<protein>
    <submittedName>
        <fullName evidence="3">Recombinase</fullName>
    </submittedName>
</protein>
<accession>A0A183SNG5</accession>
<gene>
    <name evidence="1" type="ORF">SSLN_LOCUS5763</name>
</gene>
<dbReference type="WBParaSite" id="SSLN_0000595001-mRNA-1">
    <property type="protein sequence ID" value="SSLN_0000595001-mRNA-1"/>
    <property type="gene ID" value="SSLN_0000595001"/>
</dbReference>
<evidence type="ECO:0000313" key="2">
    <source>
        <dbReference type="Proteomes" id="UP000275846"/>
    </source>
</evidence>
<reference evidence="3" key="1">
    <citation type="submission" date="2016-06" db="UniProtKB">
        <authorList>
            <consortium name="WormBaseParasite"/>
        </authorList>
    </citation>
    <scope>IDENTIFICATION</scope>
</reference>
<proteinExistence type="predicted"/>
<keyword evidence="2" id="KW-1185">Reference proteome</keyword>
<dbReference type="Pfam" id="PF05250">
    <property type="entry name" value="UPF0193"/>
    <property type="match status" value="1"/>
</dbReference>
<dbReference type="InterPro" id="IPR007914">
    <property type="entry name" value="UPF0193"/>
</dbReference>
<dbReference type="AlphaFoldDB" id="A0A183SNG5"/>
<evidence type="ECO:0000313" key="3">
    <source>
        <dbReference type="WBParaSite" id="SSLN_0000595001-mRNA-1"/>
    </source>
</evidence>
<reference evidence="1 2" key="2">
    <citation type="submission" date="2018-11" db="EMBL/GenBank/DDBJ databases">
        <authorList>
            <consortium name="Pathogen Informatics"/>
        </authorList>
    </citation>
    <scope>NUCLEOTIDE SEQUENCE [LARGE SCALE GENOMIC DNA]</scope>
    <source>
        <strain evidence="1 2">NST_G2</strain>
    </source>
</reference>
<name>A0A183SNG5_SCHSO</name>
<organism evidence="3">
    <name type="scientific">Schistocephalus solidus</name>
    <name type="common">Tapeworm</name>
    <dbReference type="NCBI Taxonomy" id="70667"/>
    <lineage>
        <taxon>Eukaryota</taxon>
        <taxon>Metazoa</taxon>
        <taxon>Spiralia</taxon>
        <taxon>Lophotrochozoa</taxon>
        <taxon>Platyhelminthes</taxon>
        <taxon>Cestoda</taxon>
        <taxon>Eucestoda</taxon>
        <taxon>Diphyllobothriidea</taxon>
        <taxon>Diphyllobothriidae</taxon>
        <taxon>Schistocephalus</taxon>
    </lineage>
</organism>
<dbReference type="STRING" id="70667.A0A183SNG5"/>
<dbReference type="OrthoDB" id="189770at2759"/>
<evidence type="ECO:0000313" key="1">
    <source>
        <dbReference type="EMBL" id="VDL92148.1"/>
    </source>
</evidence>
<dbReference type="PANTHER" id="PTHR28348:SF1">
    <property type="entry name" value="UPF0193 PROTEIN EVG1"/>
    <property type="match status" value="1"/>
</dbReference>
<dbReference type="Proteomes" id="UP000275846">
    <property type="component" value="Unassembled WGS sequence"/>
</dbReference>
<sequence>MVVTLLKDREVEKERLSNIFAYGSDLAKEFEKFKAEKARRREAATKSEQVEIDRFDELFEELKDRQRFLDEMYKLGRGREYAPMIETEISQVRNN</sequence>
<dbReference type="PANTHER" id="PTHR28348">
    <property type="entry name" value="UPF0193 PROTEIN EVG1"/>
    <property type="match status" value="1"/>
</dbReference>
<dbReference type="EMBL" id="UYSU01033393">
    <property type="protein sequence ID" value="VDL92148.1"/>
    <property type="molecule type" value="Genomic_DNA"/>
</dbReference>